<feature type="chain" id="PRO_5044758102" description="FAS1 domain-containing protein" evidence="2">
    <location>
        <begin position="16"/>
        <end position="266"/>
    </location>
</feature>
<feature type="domain" description="FAS1" evidence="3">
    <location>
        <begin position="132"/>
        <end position="264"/>
    </location>
</feature>
<dbReference type="Pfam" id="PF02469">
    <property type="entry name" value="Fasciclin"/>
    <property type="match status" value="1"/>
</dbReference>
<keyword evidence="2" id="KW-0732">Signal</keyword>
<protein>
    <recommendedName>
        <fullName evidence="3">FAS1 domain-containing protein</fullName>
    </recommendedName>
</protein>
<dbReference type="EMBL" id="JALLBG020000190">
    <property type="protein sequence ID" value="KAL3760191.1"/>
    <property type="molecule type" value="Genomic_DNA"/>
</dbReference>
<feature type="signal peptide" evidence="2">
    <location>
        <begin position="1"/>
        <end position="15"/>
    </location>
</feature>
<accession>A0ABD3ME32</accession>
<feature type="region of interest" description="Disordered" evidence="1">
    <location>
        <begin position="32"/>
        <end position="53"/>
    </location>
</feature>
<dbReference type="Proteomes" id="UP001530293">
    <property type="component" value="Unassembled WGS sequence"/>
</dbReference>
<evidence type="ECO:0000313" key="5">
    <source>
        <dbReference type="Proteomes" id="UP001530293"/>
    </source>
</evidence>
<dbReference type="InterPro" id="IPR000782">
    <property type="entry name" value="FAS1_domain"/>
</dbReference>
<evidence type="ECO:0000313" key="4">
    <source>
        <dbReference type="EMBL" id="KAL3760191.1"/>
    </source>
</evidence>
<proteinExistence type="predicted"/>
<dbReference type="PROSITE" id="PS50213">
    <property type="entry name" value="FAS1"/>
    <property type="match status" value="1"/>
</dbReference>
<dbReference type="SUPFAM" id="SSF82153">
    <property type="entry name" value="FAS1 domain"/>
    <property type="match status" value="1"/>
</dbReference>
<dbReference type="Gene3D" id="2.30.180.10">
    <property type="entry name" value="FAS1 domain"/>
    <property type="match status" value="1"/>
</dbReference>
<dbReference type="AlphaFoldDB" id="A0ABD3ME32"/>
<evidence type="ECO:0000256" key="1">
    <source>
        <dbReference type="SAM" id="MobiDB-lite"/>
    </source>
</evidence>
<organism evidence="4 5">
    <name type="scientific">Discostella pseudostelligera</name>
    <dbReference type="NCBI Taxonomy" id="259834"/>
    <lineage>
        <taxon>Eukaryota</taxon>
        <taxon>Sar</taxon>
        <taxon>Stramenopiles</taxon>
        <taxon>Ochrophyta</taxon>
        <taxon>Bacillariophyta</taxon>
        <taxon>Coscinodiscophyceae</taxon>
        <taxon>Thalassiosirophycidae</taxon>
        <taxon>Stephanodiscales</taxon>
        <taxon>Stephanodiscaceae</taxon>
        <taxon>Discostella</taxon>
    </lineage>
</organism>
<evidence type="ECO:0000256" key="2">
    <source>
        <dbReference type="SAM" id="SignalP"/>
    </source>
</evidence>
<evidence type="ECO:0000259" key="3">
    <source>
        <dbReference type="PROSITE" id="PS50213"/>
    </source>
</evidence>
<sequence>MKLALSFALISGVAAFAPSAQIARSTTTLGQHNLGAGGMADTRDPSTYVDADPRKSISAAPSFEEYLKQRAAATGGATAAPAAAAPAAAPVAAAAPAAAASTSGGATILGTLETLQGPGQVWGADGTLCIAVGKEESDLKGYENFGKFYAALQSTGVANEISGPGPFTVFAPTDPALESYELLRGPITADVLKLHIVKGNIASSAVSSADLTSLGGVPLKYRYAVRKNFVNDAIIGEKTFGPYADYPIDVQCGNGVIHAVGLCFAM</sequence>
<comment type="caution">
    <text evidence="4">The sequence shown here is derived from an EMBL/GenBank/DDBJ whole genome shotgun (WGS) entry which is preliminary data.</text>
</comment>
<reference evidence="4 5" key="1">
    <citation type="submission" date="2024-10" db="EMBL/GenBank/DDBJ databases">
        <title>Updated reference genomes for cyclostephanoid diatoms.</title>
        <authorList>
            <person name="Roberts W.R."/>
            <person name="Alverson A.J."/>
        </authorList>
    </citation>
    <scope>NUCLEOTIDE SEQUENCE [LARGE SCALE GENOMIC DNA]</scope>
    <source>
        <strain evidence="4 5">AJA232-27</strain>
    </source>
</reference>
<gene>
    <name evidence="4" type="ORF">ACHAWU_001701</name>
</gene>
<keyword evidence="5" id="KW-1185">Reference proteome</keyword>
<dbReference type="InterPro" id="IPR036378">
    <property type="entry name" value="FAS1_dom_sf"/>
</dbReference>
<name>A0ABD3ME32_9STRA</name>